<feature type="signal peptide" evidence="3">
    <location>
        <begin position="1"/>
        <end position="23"/>
    </location>
</feature>
<accession>A0A1B8GU32</accession>
<keyword evidence="2" id="KW-0472">Membrane</keyword>
<gene>
    <name evidence="4" type="ORF">VE01_02524</name>
</gene>
<dbReference type="Proteomes" id="UP000091956">
    <property type="component" value="Unassembled WGS sequence"/>
</dbReference>
<evidence type="ECO:0000313" key="5">
    <source>
        <dbReference type="Proteomes" id="UP000091956"/>
    </source>
</evidence>
<protein>
    <submittedName>
        <fullName evidence="4">Uncharacterized protein</fullName>
    </submittedName>
</protein>
<dbReference type="GeneID" id="28835910"/>
<evidence type="ECO:0000256" key="1">
    <source>
        <dbReference type="SAM" id="MobiDB-lite"/>
    </source>
</evidence>
<proteinExistence type="predicted"/>
<feature type="region of interest" description="Disordered" evidence="1">
    <location>
        <begin position="278"/>
        <end position="350"/>
    </location>
</feature>
<keyword evidence="2" id="KW-0812">Transmembrane</keyword>
<feature type="compositionally biased region" description="Basic and acidic residues" evidence="1">
    <location>
        <begin position="292"/>
        <end position="310"/>
    </location>
</feature>
<dbReference type="AlphaFoldDB" id="A0A1B8GU32"/>
<dbReference type="RefSeq" id="XP_018133069.1">
    <property type="nucleotide sequence ID" value="XM_018272032.2"/>
</dbReference>
<feature type="transmembrane region" description="Helical" evidence="2">
    <location>
        <begin position="214"/>
        <end position="236"/>
    </location>
</feature>
<reference evidence="4 5" key="1">
    <citation type="submission" date="2016-03" db="EMBL/GenBank/DDBJ databases">
        <title>Comparative genomics of Pseudogymnoascus destructans, the fungus causing white-nose syndrome of bats.</title>
        <authorList>
            <person name="Palmer J.M."/>
            <person name="Drees K.P."/>
            <person name="Foster J.T."/>
            <person name="Lindner D.L."/>
        </authorList>
    </citation>
    <scope>NUCLEOTIDE SEQUENCE [LARGE SCALE GENOMIC DNA]</scope>
    <source>
        <strain evidence="4 5">UAMH 10579</strain>
    </source>
</reference>
<evidence type="ECO:0000313" key="4">
    <source>
        <dbReference type="EMBL" id="OBT99336.1"/>
    </source>
</evidence>
<dbReference type="InterPro" id="IPR028000">
    <property type="entry name" value="Pma1"/>
</dbReference>
<reference evidence="5" key="2">
    <citation type="journal article" date="2018" name="Nat. Commun.">
        <title>Extreme sensitivity to ultraviolet light in the fungal pathogen causing white-nose syndrome of bats.</title>
        <authorList>
            <person name="Palmer J.M."/>
            <person name="Drees K.P."/>
            <person name="Foster J.T."/>
            <person name="Lindner D.L."/>
        </authorList>
    </citation>
    <scope>NUCLEOTIDE SEQUENCE [LARGE SCALE GENOMIC DNA]</scope>
    <source>
        <strain evidence="5">UAMH 10579</strain>
    </source>
</reference>
<keyword evidence="3" id="KW-0732">Signal</keyword>
<dbReference type="OrthoDB" id="4084551at2759"/>
<feature type="compositionally biased region" description="Basic and acidic residues" evidence="1">
    <location>
        <begin position="339"/>
        <end position="350"/>
    </location>
</feature>
<dbReference type="Pfam" id="PF14610">
    <property type="entry name" value="Psg1"/>
    <property type="match status" value="1"/>
</dbReference>
<keyword evidence="5" id="KW-1185">Reference proteome</keyword>
<feature type="chain" id="PRO_5008609120" evidence="3">
    <location>
        <begin position="24"/>
        <end position="350"/>
    </location>
</feature>
<keyword evidence="2" id="KW-1133">Transmembrane helix</keyword>
<name>A0A1B8GU32_9PEZI</name>
<sequence>MHALTRFSVALLGLASFVPSALAVPGYRRDNSGLEPYITINPDGAASTVTPVATTISGVATTINASPSATTTGAGAQQTQAGGSSFDVCHNKDGPNAPFCVPTNGTHLEPGSTYYVTWDTSAFPGNASVFVLGNYFNASVGGEQAFESKTLSGSRGWYAMSVIDEWKQGSKENYIDLFLATETGGKRLPGPRIAIGTAPEEVEFKPTQVPKGPALYIALPAVFGFIILCVCGGFWWNRHARVIGLGNVMGRRKGYGIGKSRGERLGMGRKGAIKLQEREAEAGAPLDAQTSFRDDTFDFEQERPRRRDSDLGSLVSTPTRPEFGNGVGGGAGGSNVFRSEMERQERERRA</sequence>
<evidence type="ECO:0000256" key="3">
    <source>
        <dbReference type="SAM" id="SignalP"/>
    </source>
</evidence>
<dbReference type="EMBL" id="KV460213">
    <property type="protein sequence ID" value="OBT99336.1"/>
    <property type="molecule type" value="Genomic_DNA"/>
</dbReference>
<organism evidence="4 5">
    <name type="scientific">Pseudogymnoascus verrucosus</name>
    <dbReference type="NCBI Taxonomy" id="342668"/>
    <lineage>
        <taxon>Eukaryota</taxon>
        <taxon>Fungi</taxon>
        <taxon>Dikarya</taxon>
        <taxon>Ascomycota</taxon>
        <taxon>Pezizomycotina</taxon>
        <taxon>Leotiomycetes</taxon>
        <taxon>Thelebolales</taxon>
        <taxon>Thelebolaceae</taxon>
        <taxon>Pseudogymnoascus</taxon>
    </lineage>
</organism>
<evidence type="ECO:0000256" key="2">
    <source>
        <dbReference type="SAM" id="Phobius"/>
    </source>
</evidence>